<accession>A0A917H0W8</accession>
<organism evidence="1 2">
    <name type="scientific">Paenibacillus radicis</name>
    <name type="common">ex Gao et al. 2016</name>
    <dbReference type="NCBI Taxonomy" id="1737354"/>
    <lineage>
        <taxon>Bacteria</taxon>
        <taxon>Bacillati</taxon>
        <taxon>Bacillota</taxon>
        <taxon>Bacilli</taxon>
        <taxon>Bacillales</taxon>
        <taxon>Paenibacillaceae</taxon>
        <taxon>Paenibacillus</taxon>
    </lineage>
</organism>
<keyword evidence="2" id="KW-1185">Reference proteome</keyword>
<protein>
    <submittedName>
        <fullName evidence="1">Uncharacterized protein</fullName>
    </submittedName>
</protein>
<evidence type="ECO:0000313" key="2">
    <source>
        <dbReference type="Proteomes" id="UP000600247"/>
    </source>
</evidence>
<name>A0A917H0W8_9BACL</name>
<proteinExistence type="predicted"/>
<comment type="caution">
    <text evidence="1">The sequence shown here is derived from an EMBL/GenBank/DDBJ whole genome shotgun (WGS) entry which is preliminary data.</text>
</comment>
<dbReference type="AlphaFoldDB" id="A0A917H0W8"/>
<dbReference type="Proteomes" id="UP000600247">
    <property type="component" value="Unassembled WGS sequence"/>
</dbReference>
<evidence type="ECO:0000313" key="1">
    <source>
        <dbReference type="EMBL" id="GGG63288.1"/>
    </source>
</evidence>
<dbReference type="EMBL" id="BMHY01000002">
    <property type="protein sequence ID" value="GGG63288.1"/>
    <property type="molecule type" value="Genomic_DNA"/>
</dbReference>
<reference evidence="1 2" key="1">
    <citation type="journal article" date="2014" name="Int. J. Syst. Evol. Microbiol.">
        <title>Complete genome sequence of Corynebacterium casei LMG S-19264T (=DSM 44701T), isolated from a smear-ripened cheese.</title>
        <authorList>
            <consortium name="US DOE Joint Genome Institute (JGI-PGF)"/>
            <person name="Walter F."/>
            <person name="Albersmeier A."/>
            <person name="Kalinowski J."/>
            <person name="Ruckert C."/>
        </authorList>
    </citation>
    <scope>NUCLEOTIDE SEQUENCE [LARGE SCALE GENOMIC DNA]</scope>
    <source>
        <strain evidence="1 2">CGMCC 1.15286</strain>
    </source>
</reference>
<gene>
    <name evidence="1" type="ORF">GCM10010918_16520</name>
</gene>
<sequence length="59" mass="6580">MQIQDSLIFGGYRLRELGGLLRELIFQVADLEGRLQLEPADATGNSKYGYSGSCNDRPF</sequence>